<dbReference type="InterPro" id="IPR052763">
    <property type="entry name" value="DnaJ_C4"/>
</dbReference>
<evidence type="ECO:0000259" key="2">
    <source>
        <dbReference type="PROSITE" id="PS50076"/>
    </source>
</evidence>
<dbReference type="EMBL" id="CP098611">
    <property type="protein sequence ID" value="USR91819.1"/>
    <property type="molecule type" value="Genomic_DNA"/>
</dbReference>
<feature type="compositionally biased region" description="Basic and acidic residues" evidence="1">
    <location>
        <begin position="60"/>
        <end position="69"/>
    </location>
</feature>
<keyword evidence="4" id="KW-1185">Reference proteome</keyword>
<dbReference type="PRINTS" id="PR00625">
    <property type="entry name" value="JDOMAIN"/>
</dbReference>
<name>A0ABY5ARI0_9CYAN</name>
<proteinExistence type="predicted"/>
<evidence type="ECO:0000313" key="3">
    <source>
        <dbReference type="EMBL" id="USR91819.1"/>
    </source>
</evidence>
<organism evidence="3 4">
    <name type="scientific">Phormidium yuhuli AB48</name>
    <dbReference type="NCBI Taxonomy" id="2940671"/>
    <lineage>
        <taxon>Bacteria</taxon>
        <taxon>Bacillati</taxon>
        <taxon>Cyanobacteriota</taxon>
        <taxon>Cyanophyceae</taxon>
        <taxon>Oscillatoriophycideae</taxon>
        <taxon>Oscillatoriales</taxon>
        <taxon>Oscillatoriaceae</taxon>
        <taxon>Phormidium</taxon>
        <taxon>Phormidium yuhuli</taxon>
    </lineage>
</organism>
<dbReference type="SUPFAM" id="SSF46565">
    <property type="entry name" value="Chaperone J-domain"/>
    <property type="match status" value="1"/>
</dbReference>
<dbReference type="PANTHER" id="PTHR44825:SF1">
    <property type="entry name" value="DNAJ HOMOLOG SUBFAMILY C MEMBER 4"/>
    <property type="match status" value="1"/>
</dbReference>
<protein>
    <submittedName>
        <fullName evidence="3">DnaJ domain-containing protein</fullName>
    </submittedName>
</protein>
<evidence type="ECO:0000256" key="1">
    <source>
        <dbReference type="SAM" id="MobiDB-lite"/>
    </source>
</evidence>
<dbReference type="CDD" id="cd06257">
    <property type="entry name" value="DnaJ"/>
    <property type="match status" value="1"/>
</dbReference>
<dbReference type="PANTHER" id="PTHR44825">
    <property type="match status" value="1"/>
</dbReference>
<dbReference type="InterPro" id="IPR036869">
    <property type="entry name" value="J_dom_sf"/>
</dbReference>
<accession>A0ABY5ARI0</accession>
<gene>
    <name evidence="3" type="ORF">NEA10_03575</name>
</gene>
<sequence>MGEPNYYQTLGVDSAATQAEVKRAYRERVKEFHPDRNPDIQAREEMVRINAAYEVLGDRQARQSYDRRQGGCRNPPSAGDLGVRHGSARQRSSRQTATTADERIQRWLTQVYHPLNLELDRILDALDEQIDELSADPFDDELMGNFVDYIGACRVFLQRAQAAFESQRNPSVLAGVAADLYHCLNQVGDGIEELEYFSLNYDDHHLHVGQELFRIARGLQLDALDRIQPLI</sequence>
<dbReference type="Gene3D" id="1.10.287.110">
    <property type="entry name" value="DnaJ domain"/>
    <property type="match status" value="1"/>
</dbReference>
<dbReference type="SMART" id="SM00271">
    <property type="entry name" value="DnaJ"/>
    <property type="match status" value="1"/>
</dbReference>
<feature type="region of interest" description="Disordered" evidence="1">
    <location>
        <begin position="60"/>
        <end position="100"/>
    </location>
</feature>
<evidence type="ECO:0000313" key="4">
    <source>
        <dbReference type="Proteomes" id="UP001056708"/>
    </source>
</evidence>
<feature type="domain" description="J" evidence="2">
    <location>
        <begin position="5"/>
        <end position="69"/>
    </location>
</feature>
<dbReference type="Proteomes" id="UP001056708">
    <property type="component" value="Chromosome"/>
</dbReference>
<dbReference type="RefSeq" id="WP_252663848.1">
    <property type="nucleotide sequence ID" value="NZ_CP098611.1"/>
</dbReference>
<reference evidence="3" key="1">
    <citation type="submission" date="2022-06" db="EMBL/GenBank/DDBJ databases">
        <title>Genome sequence of Phormidium yuhuli AB48 isolated from an industrial photobioreactor environment.</title>
        <authorList>
            <person name="Qiu Y."/>
            <person name="Noonan A.J.C."/>
            <person name="Dofher K."/>
            <person name="Koch M."/>
            <person name="Kieft B."/>
            <person name="Lin X."/>
            <person name="Ziels R.M."/>
            <person name="Hallam S.J."/>
        </authorList>
    </citation>
    <scope>NUCLEOTIDE SEQUENCE</scope>
    <source>
        <strain evidence="3">AB48</strain>
    </source>
</reference>
<dbReference type="Pfam" id="PF00226">
    <property type="entry name" value="DnaJ"/>
    <property type="match status" value="1"/>
</dbReference>
<dbReference type="PROSITE" id="PS50076">
    <property type="entry name" value="DNAJ_2"/>
    <property type="match status" value="1"/>
</dbReference>
<dbReference type="InterPro" id="IPR001623">
    <property type="entry name" value="DnaJ_domain"/>
</dbReference>